<evidence type="ECO:0000313" key="1">
    <source>
        <dbReference type="EMBL" id="BDI29139.1"/>
    </source>
</evidence>
<dbReference type="Proteomes" id="UP000287394">
    <property type="component" value="Chromosome"/>
</dbReference>
<dbReference type="EMBL" id="AP025739">
    <property type="protein sequence ID" value="BDI29139.1"/>
    <property type="molecule type" value="Genomic_DNA"/>
</dbReference>
<sequence length="422" mass="43022">MNSRRFALTLAALTALAPAALHANTPPAPGSLPVNPAPAPFAPAPAPPAPPVEAPVAPAQLLTIVKTDGTTSDTPGLAVHDFGTLSIARTEPIQHDFAVRNDSATPVTLDHVQAACSCTAAVADGILPGEQIAAGKTITIHVSVDPGHLGPGPANKMVWVYLKGQPSPGATLQMTGILTPLLTFEPSLLDFGTVNAGQEKSLLLHVTGDPKLLSALTTPSLAPAIADLTFVREKEMHLDKDGKSTVDFHVVLGKHARIGMMQGTVSFTASPTENTRLASAYASLVGEVRGEINASPSTVAFGSVAGGKSAEQQIIINGAGKVLAKSTVRSASPYVTAKIVLTSKTLVSNVMGGSGTPPYASSSGTVNIVSNGGENANATLEVTLNDKAPSGVLQTEVVVTTPGGQQLALPVWAFIEGNAGQH</sequence>
<dbReference type="InterPro" id="IPR011467">
    <property type="entry name" value="DUF1573"/>
</dbReference>
<dbReference type="RefSeq" id="WP_165864588.1">
    <property type="nucleotide sequence ID" value="NZ_AP025739.1"/>
</dbReference>
<accession>A0A402D4F5</accession>
<reference evidence="1 2" key="1">
    <citation type="journal article" date="2019" name="Int. J. Syst. Evol. Microbiol.">
        <title>Capsulimonas corticalis gen. nov., sp. nov., an aerobic capsulated bacterium, of a novel bacterial order, Capsulimonadales ord. nov., of the class Armatimonadia of the phylum Armatimonadetes.</title>
        <authorList>
            <person name="Li J."/>
            <person name="Kudo C."/>
            <person name="Tonouchi A."/>
        </authorList>
    </citation>
    <scope>NUCLEOTIDE SEQUENCE [LARGE SCALE GENOMIC DNA]</scope>
    <source>
        <strain evidence="1 2">AX-7</strain>
    </source>
</reference>
<dbReference type="KEGG" id="ccot:CCAX7_11900"/>
<dbReference type="Gene3D" id="2.60.40.10">
    <property type="entry name" value="Immunoglobulins"/>
    <property type="match status" value="1"/>
</dbReference>
<dbReference type="InterPro" id="IPR006311">
    <property type="entry name" value="TAT_signal"/>
</dbReference>
<dbReference type="PANTHER" id="PTHR37833:SF1">
    <property type="entry name" value="SIGNAL PEPTIDE PROTEIN"/>
    <property type="match status" value="1"/>
</dbReference>
<evidence type="ECO:0000313" key="2">
    <source>
        <dbReference type="Proteomes" id="UP000287394"/>
    </source>
</evidence>
<keyword evidence="2" id="KW-1185">Reference proteome</keyword>
<dbReference type="PROSITE" id="PS51318">
    <property type="entry name" value="TAT"/>
    <property type="match status" value="1"/>
</dbReference>
<proteinExistence type="predicted"/>
<dbReference type="InterPro" id="IPR013783">
    <property type="entry name" value="Ig-like_fold"/>
</dbReference>
<gene>
    <name evidence="1" type="ORF">CCAX7_11900</name>
</gene>
<dbReference type="Pfam" id="PF07610">
    <property type="entry name" value="DUF1573"/>
    <property type="match status" value="1"/>
</dbReference>
<name>A0A402D4F5_9BACT</name>
<organism evidence="1 2">
    <name type="scientific">Capsulimonas corticalis</name>
    <dbReference type="NCBI Taxonomy" id="2219043"/>
    <lineage>
        <taxon>Bacteria</taxon>
        <taxon>Bacillati</taxon>
        <taxon>Armatimonadota</taxon>
        <taxon>Armatimonadia</taxon>
        <taxon>Capsulimonadales</taxon>
        <taxon>Capsulimonadaceae</taxon>
        <taxon>Capsulimonas</taxon>
    </lineage>
</organism>
<dbReference type="PANTHER" id="PTHR37833">
    <property type="entry name" value="LIPOPROTEIN-RELATED"/>
    <property type="match status" value="1"/>
</dbReference>
<protein>
    <submittedName>
        <fullName evidence="1">Uncharacterized protein</fullName>
    </submittedName>
</protein>
<dbReference type="AlphaFoldDB" id="A0A402D4F5"/>